<dbReference type="KEGG" id="cmag:CBW24_05075"/>
<dbReference type="Proteomes" id="UP000219050">
    <property type="component" value="Chromosome"/>
</dbReference>
<name>A0A291LXL6_9RHOB</name>
<dbReference type="RefSeq" id="WP_097372877.1">
    <property type="nucleotide sequence ID" value="NZ_CP021404.1"/>
</dbReference>
<dbReference type="AlphaFoldDB" id="A0A291LXL6"/>
<keyword evidence="3" id="KW-1185">Reference proteome</keyword>
<dbReference type="EMBL" id="CP021404">
    <property type="protein sequence ID" value="ATI41432.1"/>
    <property type="molecule type" value="Genomic_DNA"/>
</dbReference>
<evidence type="ECO:0000313" key="2">
    <source>
        <dbReference type="EMBL" id="ATI41432.1"/>
    </source>
</evidence>
<evidence type="ECO:0000313" key="3">
    <source>
        <dbReference type="Proteomes" id="UP000219050"/>
    </source>
</evidence>
<accession>A0A291LXL6</accession>
<reference evidence="2 3" key="1">
    <citation type="submission" date="2017-05" db="EMBL/GenBank/DDBJ databases">
        <title>Comparative genomic and metabolic analysis of manganese-oxidizing mechanisms in Celeribater manganoxidans DY25T: its adaption to the environment of polymetallic nodule.</title>
        <authorList>
            <person name="Wang X."/>
        </authorList>
    </citation>
    <scope>NUCLEOTIDE SEQUENCE [LARGE SCALE GENOMIC DNA]</scope>
    <source>
        <strain evidence="2 3">DY25</strain>
    </source>
</reference>
<proteinExistence type="predicted"/>
<organism evidence="2 3">
    <name type="scientific">Pacificitalea manganoxidans</name>
    <dbReference type="NCBI Taxonomy" id="1411902"/>
    <lineage>
        <taxon>Bacteria</taxon>
        <taxon>Pseudomonadati</taxon>
        <taxon>Pseudomonadota</taxon>
        <taxon>Alphaproteobacteria</taxon>
        <taxon>Rhodobacterales</taxon>
        <taxon>Paracoccaceae</taxon>
        <taxon>Pacificitalea</taxon>
    </lineage>
</organism>
<protein>
    <submittedName>
        <fullName evidence="2">Uncharacterized protein</fullName>
    </submittedName>
</protein>
<sequence length="179" mass="17883">MTDRYDEPALSPAAEAELDAMFAAARQNRADLDPATPDLLARILSDAEAEQDARAAVRLSDSGVAPASARADTPPTAASKAPGRWSLAALLRGIGGWPAAAGLAAATMAGVWIGVDQPAGLDSVTGAFIGSTTSGGVTTTTGALTAASTGSDEVLSDALLGEYGFTADWSAYEGILADG</sequence>
<feature type="region of interest" description="Disordered" evidence="1">
    <location>
        <begin position="57"/>
        <end position="80"/>
    </location>
</feature>
<gene>
    <name evidence="2" type="ORF">CBW24_05075</name>
</gene>
<evidence type="ECO:0000256" key="1">
    <source>
        <dbReference type="SAM" id="MobiDB-lite"/>
    </source>
</evidence>